<keyword evidence="2" id="KW-0479">Metal-binding</keyword>
<dbReference type="InterPro" id="IPR012677">
    <property type="entry name" value="Nucleotide-bd_a/b_plait_sf"/>
</dbReference>
<dbReference type="InterPro" id="IPR000690">
    <property type="entry name" value="Matrin/U1-C_Znf_C2H2"/>
</dbReference>
<feature type="region of interest" description="Disordered" evidence="7">
    <location>
        <begin position="1574"/>
        <end position="1827"/>
    </location>
</feature>
<feature type="compositionally biased region" description="Basic and acidic residues" evidence="7">
    <location>
        <begin position="1574"/>
        <end position="1585"/>
    </location>
</feature>
<feature type="compositionally biased region" description="Basic and acidic residues" evidence="7">
    <location>
        <begin position="1343"/>
        <end position="1353"/>
    </location>
</feature>
<feature type="compositionally biased region" description="Basic and acidic residues" evidence="7">
    <location>
        <begin position="1362"/>
        <end position="1371"/>
    </location>
</feature>
<feature type="compositionally biased region" description="Basic and acidic residues" evidence="7">
    <location>
        <begin position="2074"/>
        <end position="2084"/>
    </location>
</feature>
<feature type="region of interest" description="Disordered" evidence="7">
    <location>
        <begin position="1407"/>
        <end position="1501"/>
    </location>
</feature>
<feature type="compositionally biased region" description="Basic and acidic residues" evidence="7">
    <location>
        <begin position="2036"/>
        <end position="2055"/>
    </location>
</feature>
<evidence type="ECO:0000256" key="5">
    <source>
        <dbReference type="ARBA" id="ARBA00023242"/>
    </source>
</evidence>
<dbReference type="PROSITE" id="PS50171">
    <property type="entry name" value="ZF_MATRIN"/>
    <property type="match status" value="1"/>
</dbReference>
<evidence type="ECO:0000256" key="3">
    <source>
        <dbReference type="ARBA" id="ARBA00022771"/>
    </source>
</evidence>
<feature type="compositionally biased region" description="Pro residues" evidence="7">
    <location>
        <begin position="412"/>
        <end position="422"/>
    </location>
</feature>
<feature type="compositionally biased region" description="Basic and acidic residues" evidence="7">
    <location>
        <begin position="1723"/>
        <end position="1749"/>
    </location>
</feature>
<dbReference type="SUPFAM" id="SSF57667">
    <property type="entry name" value="beta-beta-alpha zinc fingers"/>
    <property type="match status" value="1"/>
</dbReference>
<feature type="compositionally biased region" description="Basic residues" evidence="7">
    <location>
        <begin position="1790"/>
        <end position="1799"/>
    </location>
</feature>
<feature type="compositionally biased region" description="Basic and acidic residues" evidence="7">
    <location>
        <begin position="930"/>
        <end position="1057"/>
    </location>
</feature>
<evidence type="ECO:0000259" key="9">
    <source>
        <dbReference type="PROSITE" id="PS50171"/>
    </source>
</evidence>
<evidence type="ECO:0000256" key="1">
    <source>
        <dbReference type="ARBA" id="ARBA00004123"/>
    </source>
</evidence>
<proteinExistence type="predicted"/>
<dbReference type="GeneID" id="117670725"/>
<feature type="compositionally biased region" description="Basic residues" evidence="7">
    <location>
        <begin position="568"/>
        <end position="610"/>
    </location>
</feature>
<evidence type="ECO:0000313" key="11">
    <source>
        <dbReference type="RefSeq" id="XP_060538304.1"/>
    </source>
</evidence>
<feature type="compositionally biased region" description="Pro residues" evidence="7">
    <location>
        <begin position="73"/>
        <end position="98"/>
    </location>
</feature>
<feature type="compositionally biased region" description="Basic and acidic residues" evidence="7">
    <location>
        <begin position="908"/>
        <end position="922"/>
    </location>
</feature>
<feature type="region of interest" description="Disordered" evidence="7">
    <location>
        <begin position="73"/>
        <end position="189"/>
    </location>
</feature>
<evidence type="ECO:0000259" key="8">
    <source>
        <dbReference type="PROSITE" id="PS50102"/>
    </source>
</evidence>
<feature type="compositionally biased region" description="Polar residues" evidence="7">
    <location>
        <begin position="855"/>
        <end position="864"/>
    </location>
</feature>
<feature type="compositionally biased region" description="Basic and acidic residues" evidence="7">
    <location>
        <begin position="258"/>
        <end position="269"/>
    </location>
</feature>
<keyword evidence="5" id="KW-0539">Nucleus</keyword>
<protein>
    <submittedName>
        <fullName evidence="11">Zinc finger protein 638 isoform X1</fullName>
    </submittedName>
</protein>
<evidence type="ECO:0000313" key="10">
    <source>
        <dbReference type="Proteomes" id="UP001652622"/>
    </source>
</evidence>
<dbReference type="PANTHER" id="PTHR15592">
    <property type="entry name" value="MATRIN 3/NUCLEAR PROTEIN 220-RELATED"/>
    <property type="match status" value="1"/>
</dbReference>
<dbReference type="InterPro" id="IPR035979">
    <property type="entry name" value="RBD_domain_sf"/>
</dbReference>
<feature type="compositionally biased region" description="Basic and acidic residues" evidence="7">
    <location>
        <begin position="1412"/>
        <end position="1422"/>
    </location>
</feature>
<dbReference type="Proteomes" id="UP001652622">
    <property type="component" value="Unplaced"/>
</dbReference>
<feature type="compositionally biased region" description="Acidic residues" evidence="7">
    <location>
        <begin position="1773"/>
        <end position="1783"/>
    </location>
</feature>
<dbReference type="InterPro" id="IPR000504">
    <property type="entry name" value="RRM_dom"/>
</dbReference>
<evidence type="ECO:0000256" key="4">
    <source>
        <dbReference type="ARBA" id="ARBA00022833"/>
    </source>
</evidence>
<keyword evidence="10" id="KW-1185">Reference proteome</keyword>
<feature type="compositionally biased region" description="Pro residues" evidence="7">
    <location>
        <begin position="443"/>
        <end position="452"/>
    </location>
</feature>
<evidence type="ECO:0000256" key="6">
    <source>
        <dbReference type="PROSITE-ProRule" id="PRU00176"/>
    </source>
</evidence>
<feature type="compositionally biased region" description="Basic and acidic residues" evidence="7">
    <location>
        <begin position="430"/>
        <end position="440"/>
    </location>
</feature>
<gene>
    <name evidence="11" type="primary">ZNF638</name>
</gene>
<feature type="region of interest" description="Disordered" evidence="7">
    <location>
        <begin position="1889"/>
        <end position="1916"/>
    </location>
</feature>
<feature type="region of interest" description="Disordered" evidence="7">
    <location>
        <begin position="545"/>
        <end position="648"/>
    </location>
</feature>
<organism evidence="10 11">
    <name type="scientific">Pantherophis guttatus</name>
    <name type="common">Corn snake</name>
    <name type="synonym">Elaphe guttata</name>
    <dbReference type="NCBI Taxonomy" id="94885"/>
    <lineage>
        <taxon>Eukaryota</taxon>
        <taxon>Metazoa</taxon>
        <taxon>Chordata</taxon>
        <taxon>Craniata</taxon>
        <taxon>Vertebrata</taxon>
        <taxon>Euteleostomi</taxon>
        <taxon>Lepidosauria</taxon>
        <taxon>Squamata</taxon>
        <taxon>Bifurcata</taxon>
        <taxon>Unidentata</taxon>
        <taxon>Episquamata</taxon>
        <taxon>Toxicofera</taxon>
        <taxon>Serpentes</taxon>
        <taxon>Colubroidea</taxon>
        <taxon>Colubridae</taxon>
        <taxon>Colubrinae</taxon>
        <taxon>Pantherophis</taxon>
    </lineage>
</organism>
<feature type="compositionally biased region" description="Basic and acidic residues" evidence="7">
    <location>
        <begin position="713"/>
        <end position="736"/>
    </location>
</feature>
<feature type="domain" description="Matrin-type" evidence="9">
    <location>
        <begin position="2335"/>
        <end position="2365"/>
    </location>
</feature>
<dbReference type="SMART" id="SM00360">
    <property type="entry name" value="RRM"/>
    <property type="match status" value="2"/>
</dbReference>
<dbReference type="Gene3D" id="3.30.70.330">
    <property type="match status" value="3"/>
</dbReference>
<dbReference type="InterPro" id="IPR003604">
    <property type="entry name" value="Matrin/U1-like-C_Znf_C2H2"/>
</dbReference>
<comment type="subcellular location">
    <subcellularLocation>
        <location evidence="1">Nucleus</location>
    </subcellularLocation>
</comment>
<feature type="compositionally biased region" description="Basic and acidic residues" evidence="7">
    <location>
        <begin position="638"/>
        <end position="648"/>
    </location>
</feature>
<dbReference type="SMART" id="SM00451">
    <property type="entry name" value="ZnF_U1"/>
    <property type="match status" value="2"/>
</dbReference>
<dbReference type="PROSITE" id="PS50102">
    <property type="entry name" value="RRM"/>
    <property type="match status" value="1"/>
</dbReference>
<sequence>MVFLENVAPLVNSLNLGIVSPFLLGLPPLQLAQIKTQLALHQLNLVASNYSVASSPLLNEAFLKLAMFNPRGNMPPRPRGPSMPDPIPRGPFHRPGPGPGGLQRQLPPNSDGMPQRFMGSDMRAGFPRPNIQVPPHRMDPRQAAERMNMEQQQQQHQQQQQKMEGCGSHWDNPFPPGNNSQSQPIPGRMTDYSPTVQSRYTNESASSILASFGLSNEDLEELSRYPDDQLTPENMPLILRDIRMRKMAHQMPSLPHQSSEKENFRSEDGRGSMIKSKVIDYGHESKYRYDEGPLEVKVYGSEGPPKDTLKGFQSQQTPPAGITSKQMNAVEELIRQMGFQRSTPSTQSFFPMDSPNKMSGLCAPSTGTGVAPAVQPIMPPVGPPLPRPAMPPVRQALPPPSVARPMMSPMNQAPPPPPPPFAPEMLGGMNRRERIHEESRPSPSAPPEPAPAHKPFRKEIDGPIKSPFGVVKASWLPVFSKMDAQKMKRLPTPSMMNDYYAASPRIFPHMCSLCNVECRHLKDWLQHQNSSTHLESCRQLRQQYPDWNPESHSSTKRRESDRNENNTPRRRSASISPRRSRRSSSGHARRRTRSRSRSPRHRPSRQRSRSPRPLPNFRHRSRSPWRPYNPISSFQRSSSRERGSRRYIRSPDKALEAVMKCLGPRIVEHIHKQAFGQGFSGGRRASPDFEDGKSGNPRISPKPSKREGHSRHSSSESKTKVPEAPSKEETTAEGKSKKPPLAAPVSEADVLANKFWSKPRSLGTILQISDLPEDVFTDQDIKKVVQPFGKVSDILVDRCKHEAYLEMNYKEAVIAAVKFNETSPVLINGKRVKISVAEKPKAASTQSKGNEKKVAQNTKDSAPNNKKEQIISVVKKVTSLSSASKTDTKKPGKVVKSGETKVAAKAKKTTDGKKPSPVKENDAADPTSLEEGKNPPKMKKTADSSKSLDPKAKEPLKTKKATEPKDKEGLKTKKAAEPKDKEGLKTKKECKAKEPLKAKKATDAKAKESLKAKKIVENKKAGESKAKKAAEPKKVGESDAKEPLKAKKVAESKESPKEQNAGEPSQAGESQDKEASKPADAPDKSEAVESPEAVESSGKDPEEMCVVMISSFPETGLSLEEIRNLTKPFGKVKDILIVSSHKKAYVEISRKSADSMVKFYTCFPMWVERNQLCISLVPELKDLNEEVIFTAMIKDANPSVNTETLYTQFVHLGNLPDEGYSELEILCVGLRFGRVDHYMVITNKNKAIFQLNSAESAASMCRFLKRYPYSLGEVELTVSRSPRIEPTAADAVRKEVKKEEAGQESPDLKTIPEGSGVVPSSAVPPTEATEDRGSDSEAIPDTETERLDSKKMVGEAASQPLKIKEDSETLKKGFGFGAPSTGQDLKPSDLKPKEAVILASSFSFVLEEEEKETDHSDLELPRKASPPGGEKAKEELAPGKAEEFHGASNEETTGALSASATEEEARADLGLGSTEAALQAMPRTDPFSSNRLASPEADHPEATVSLAETLAPRVKVKVEEELESPSSASQASAKVAEPAVSETKEKVKAQLLQMARVEVILEKLPKDFASRVEEVKLEETPEENVKVQNPEEIVTKTPQGKGQGQAEAEESCKVSVPEAETVADAEAAPVPKALNPPKTRLSARRKEKKSASKPATKSPGVAEKMPASKPTSQQRPANGRSNVPDSAKSKLSMSSVVVALGGGKSSSQQDKDPPAEIKGSPKQSREQDSRSSNLKRDTGGNKVSAERTTRSSKSNPKPKEEEELFPFNLDEFVTMDEVVDEAEPPQPRKNPVRGKRKDPPKKNLPCEPSSKRKKGKGLAGPAAESEVSFVTLDEIGEDEGGMGHADLLSLEAMTEDVQGMFTVDEVNEEEELIDEDIKDPQSLVTLDEISEQEDVALPETAKGPFASGESEPDLKTEPLVTVDEIGEVEELPLNQLSHFKDEEMLKCKEDEKGGVEDAGDFLSSQIPDDPSILVTVDEIHEDSDDQPLMTIDEVTEDDEDFLEDFNRLKEEFSFVTVDEVGSEEEEEDKPGTSASRHLEGATKMAPEERAEERAENIQSSVESENFKIPAAPPLERRESVRSELLEGEASAAHLGGPENESPVEEEVELGREKPELESKEKEEGKDVEQTDTLTEPDSGCKQLQTGRKRLSLGVQRPSKKQRKLGEEQAGNLKVPLLSAEPVENQKEESSSKGSDSQEEQQSLGEVRPEEDAAAEATEMEVEGSSAATPEEERKGDAVAVPSPSPGISTEGMAAGEPQAAASKPAAQNPELSPDTLLGKGSEAAPSQPCEKPCKDRMESKCEEPESKQRKVDSSEKPKPPSQLKDLDFLVPKAGYFCQICSCFCVDEASMKSHCQSQLHQQNMEKFMIKSPAEEKEEEEEEEDTEKESLT</sequence>
<feature type="compositionally biased region" description="Low complexity" evidence="7">
    <location>
        <begin position="151"/>
        <end position="161"/>
    </location>
</feature>
<feature type="region of interest" description="Disordered" evidence="7">
    <location>
        <begin position="838"/>
        <end position="1100"/>
    </location>
</feature>
<feature type="compositionally biased region" description="Acidic residues" evidence="7">
    <location>
        <begin position="2374"/>
        <end position="2390"/>
    </location>
</feature>
<feature type="region of interest" description="Disordered" evidence="7">
    <location>
        <begin position="677"/>
        <end position="743"/>
    </location>
</feature>
<feature type="region of interest" description="Disordered" evidence="7">
    <location>
        <begin position="2013"/>
        <end position="2325"/>
    </location>
</feature>
<feature type="region of interest" description="Disordered" evidence="7">
    <location>
        <begin position="402"/>
        <end position="463"/>
    </location>
</feature>
<keyword evidence="6" id="KW-0694">RNA-binding</keyword>
<keyword evidence="3" id="KW-0863">Zinc-finger</keyword>
<feature type="region of interest" description="Disordered" evidence="7">
    <location>
        <begin position="2368"/>
        <end position="2390"/>
    </location>
</feature>
<feature type="compositionally biased region" description="Basic and acidic residues" evidence="7">
    <location>
        <begin position="1070"/>
        <end position="1087"/>
    </location>
</feature>
<feature type="compositionally biased region" description="Basic and acidic residues" evidence="7">
    <location>
        <begin position="136"/>
        <end position="148"/>
    </location>
</feature>
<feature type="region of interest" description="Disordered" evidence="7">
    <location>
        <begin position="1288"/>
        <end position="1390"/>
    </location>
</feature>
<feature type="region of interest" description="Disordered" evidence="7">
    <location>
        <begin position="1521"/>
        <end position="1541"/>
    </location>
</feature>
<feature type="domain" description="RRM" evidence="8">
    <location>
        <begin position="764"/>
        <end position="839"/>
    </location>
</feature>
<feature type="compositionally biased region" description="Basic and acidic residues" evidence="7">
    <location>
        <begin position="1430"/>
        <end position="1445"/>
    </location>
</feature>
<dbReference type="RefSeq" id="XP_060538304.1">
    <property type="nucleotide sequence ID" value="XM_060682321.1"/>
</dbReference>
<feature type="compositionally biased region" description="Basic and acidic residues" evidence="7">
    <location>
        <begin position="2291"/>
        <end position="2318"/>
    </location>
</feature>
<keyword evidence="4" id="KW-0862">Zinc</keyword>
<reference evidence="11" key="1">
    <citation type="submission" date="2025-08" db="UniProtKB">
        <authorList>
            <consortium name="RefSeq"/>
        </authorList>
    </citation>
    <scope>IDENTIFICATION</scope>
    <source>
        <tissue evidence="11">Blood</tissue>
    </source>
</reference>
<dbReference type="SUPFAM" id="SSF54928">
    <property type="entry name" value="RNA-binding domain, RBD"/>
    <property type="match status" value="3"/>
</dbReference>
<feature type="compositionally biased region" description="Polar residues" evidence="7">
    <location>
        <begin position="2130"/>
        <end position="2145"/>
    </location>
</feature>
<feature type="compositionally biased region" description="Polar residues" evidence="7">
    <location>
        <begin position="1449"/>
        <end position="1460"/>
    </location>
</feature>
<feature type="compositionally biased region" description="Basic and acidic residues" evidence="7">
    <location>
        <begin position="2108"/>
        <end position="2128"/>
    </location>
</feature>
<feature type="region of interest" description="Disordered" evidence="7">
    <location>
        <begin position="250"/>
        <end position="269"/>
    </location>
</feature>
<accession>A0ABM3YQB0</accession>
<feature type="compositionally biased region" description="Acidic residues" evidence="7">
    <location>
        <begin position="2211"/>
        <end position="2221"/>
    </location>
</feature>
<evidence type="ECO:0000256" key="2">
    <source>
        <dbReference type="ARBA" id="ARBA00022723"/>
    </source>
</evidence>
<feature type="compositionally biased region" description="Basic and acidic residues" evidence="7">
    <location>
        <begin position="1291"/>
        <end position="1301"/>
    </location>
</feature>
<evidence type="ECO:0000256" key="7">
    <source>
        <dbReference type="SAM" id="MobiDB-lite"/>
    </source>
</evidence>
<feature type="compositionally biased region" description="Polar residues" evidence="7">
    <location>
        <begin position="1669"/>
        <end position="1695"/>
    </location>
</feature>
<feature type="compositionally biased region" description="Polar residues" evidence="7">
    <location>
        <begin position="2191"/>
        <end position="2203"/>
    </location>
</feature>
<dbReference type="InterPro" id="IPR036236">
    <property type="entry name" value="Znf_C2H2_sf"/>
</dbReference>
<name>A0ABM3YQB0_PANGU</name>